<dbReference type="InterPro" id="IPR036271">
    <property type="entry name" value="Tet_transcr_reg_TetR-rel_C_sf"/>
</dbReference>
<evidence type="ECO:0000256" key="1">
    <source>
        <dbReference type="ARBA" id="ARBA00023015"/>
    </source>
</evidence>
<organism evidence="4 5">
    <name type="scientific">Dictyobacter aurantiacus</name>
    <dbReference type="NCBI Taxonomy" id="1936993"/>
    <lineage>
        <taxon>Bacteria</taxon>
        <taxon>Bacillati</taxon>
        <taxon>Chloroflexota</taxon>
        <taxon>Ktedonobacteria</taxon>
        <taxon>Ktedonobacterales</taxon>
        <taxon>Dictyobacteraceae</taxon>
        <taxon>Dictyobacter</taxon>
    </lineage>
</organism>
<evidence type="ECO:0000259" key="3">
    <source>
        <dbReference type="Pfam" id="PF16859"/>
    </source>
</evidence>
<gene>
    <name evidence="4" type="ORF">KDAU_66730</name>
</gene>
<dbReference type="Gene3D" id="1.10.357.10">
    <property type="entry name" value="Tetracycline Repressor, domain 2"/>
    <property type="match status" value="1"/>
</dbReference>
<dbReference type="Proteomes" id="UP000287224">
    <property type="component" value="Unassembled WGS sequence"/>
</dbReference>
<sequence length="129" mass="14218">MIDACSQINTKQDVPDTGSFEGDITAFLTSMATLLRTARWSSVVPSIIDAAERDPDIAQIHGIIQRGHAAPLREIIARAVRNGEIPMSTDPSTLIAVLLGPLFYRRWFSREPLDDTFVKAVVQNVISQL</sequence>
<name>A0A401ZRC5_9CHLR</name>
<dbReference type="AlphaFoldDB" id="A0A401ZRC5"/>
<feature type="domain" description="Tetracyclin repressor-like C-terminal" evidence="3">
    <location>
        <begin position="14"/>
        <end position="125"/>
    </location>
</feature>
<keyword evidence="1" id="KW-0805">Transcription regulation</keyword>
<dbReference type="SUPFAM" id="SSF48498">
    <property type="entry name" value="Tetracyclin repressor-like, C-terminal domain"/>
    <property type="match status" value="1"/>
</dbReference>
<dbReference type="InterPro" id="IPR011075">
    <property type="entry name" value="TetR_C"/>
</dbReference>
<keyword evidence="5" id="KW-1185">Reference proteome</keyword>
<reference evidence="5" key="1">
    <citation type="submission" date="2018-12" db="EMBL/GenBank/DDBJ databases">
        <title>Tengunoibacter tsumagoiensis gen. nov., sp. nov., Dictyobacter kobayashii sp. nov., D. alpinus sp. nov., and D. joshuensis sp. nov. and description of Dictyobacteraceae fam. nov. within the order Ktedonobacterales isolated from Tengu-no-mugimeshi.</title>
        <authorList>
            <person name="Wang C.M."/>
            <person name="Zheng Y."/>
            <person name="Sakai Y."/>
            <person name="Toyoda A."/>
            <person name="Minakuchi Y."/>
            <person name="Abe K."/>
            <person name="Yokota A."/>
            <person name="Yabe S."/>
        </authorList>
    </citation>
    <scope>NUCLEOTIDE SEQUENCE [LARGE SCALE GENOMIC DNA]</scope>
    <source>
        <strain evidence="5">S-27</strain>
    </source>
</reference>
<accession>A0A401ZRC5</accession>
<evidence type="ECO:0000313" key="4">
    <source>
        <dbReference type="EMBL" id="GCE09344.1"/>
    </source>
</evidence>
<proteinExistence type="predicted"/>
<dbReference type="Pfam" id="PF16859">
    <property type="entry name" value="TetR_C_11"/>
    <property type="match status" value="1"/>
</dbReference>
<comment type="caution">
    <text evidence="4">The sequence shown here is derived from an EMBL/GenBank/DDBJ whole genome shotgun (WGS) entry which is preliminary data.</text>
</comment>
<evidence type="ECO:0000256" key="2">
    <source>
        <dbReference type="ARBA" id="ARBA00023163"/>
    </source>
</evidence>
<dbReference type="EMBL" id="BIFQ01000002">
    <property type="protein sequence ID" value="GCE09344.1"/>
    <property type="molecule type" value="Genomic_DNA"/>
</dbReference>
<keyword evidence="2" id="KW-0804">Transcription</keyword>
<evidence type="ECO:0000313" key="5">
    <source>
        <dbReference type="Proteomes" id="UP000287224"/>
    </source>
</evidence>
<protein>
    <recommendedName>
        <fullName evidence="3">Tetracyclin repressor-like C-terminal domain-containing protein</fullName>
    </recommendedName>
</protein>